<protein>
    <submittedName>
        <fullName evidence="1">Uncharacterized protein</fullName>
    </submittedName>
</protein>
<dbReference type="OrthoDB" id="7860762at2759"/>
<name>A0A7T8K8S6_CALRO</name>
<reference evidence="2" key="1">
    <citation type="submission" date="2021-01" db="EMBL/GenBank/DDBJ databases">
        <title>Caligus Genome Assembly.</title>
        <authorList>
            <person name="Gallardo-Escarate C."/>
        </authorList>
    </citation>
    <scope>NUCLEOTIDE SEQUENCE [LARGE SCALE GENOMIC DNA]</scope>
</reference>
<dbReference type="EMBL" id="CP045895">
    <property type="protein sequence ID" value="QQP49451.1"/>
    <property type="molecule type" value="Genomic_DNA"/>
</dbReference>
<evidence type="ECO:0000313" key="2">
    <source>
        <dbReference type="Proteomes" id="UP000595437"/>
    </source>
</evidence>
<dbReference type="AlphaFoldDB" id="A0A7T8K8S6"/>
<accession>A0A7T8K8S6</accession>
<organism evidence="1 2">
    <name type="scientific">Caligus rogercresseyi</name>
    <name type="common">Sea louse</name>
    <dbReference type="NCBI Taxonomy" id="217165"/>
    <lineage>
        <taxon>Eukaryota</taxon>
        <taxon>Metazoa</taxon>
        <taxon>Ecdysozoa</taxon>
        <taxon>Arthropoda</taxon>
        <taxon>Crustacea</taxon>
        <taxon>Multicrustacea</taxon>
        <taxon>Hexanauplia</taxon>
        <taxon>Copepoda</taxon>
        <taxon>Siphonostomatoida</taxon>
        <taxon>Caligidae</taxon>
        <taxon>Caligus</taxon>
    </lineage>
</organism>
<proteinExistence type="predicted"/>
<evidence type="ECO:0000313" key="1">
    <source>
        <dbReference type="EMBL" id="QQP49451.1"/>
    </source>
</evidence>
<sequence length="82" mass="9174">MVKLTKNIFYGQLQDIRLTMEKLTTALVEVEAVINSRPLAPLSSEVTEGVLTPSMLLTGFNITSIPDELEDKHCSPASRWRK</sequence>
<keyword evidence="2" id="KW-1185">Reference proteome</keyword>
<gene>
    <name evidence="1" type="ORF">FKW44_010130</name>
</gene>
<dbReference type="Proteomes" id="UP000595437">
    <property type="component" value="Chromosome 6"/>
</dbReference>